<evidence type="ECO:0000313" key="1">
    <source>
        <dbReference type="EMBL" id="KAI5659381.1"/>
    </source>
</evidence>
<dbReference type="EMBL" id="CM044706">
    <property type="protein sequence ID" value="KAI5659381.1"/>
    <property type="molecule type" value="Genomic_DNA"/>
</dbReference>
<sequence length="256" mass="27965">MASIASGSSSSAQGSFFKLSTRSVNGSRPSGSIRSGYKIYGPRSNPPRSRVGSRYLKSIESSAPSSSTPILPSILETSDPNLDGSDEEEEHPKAHTQALRDYQLARDRVCRVPKDHSRASTWHCRCSATSYFSGDRSFAPPRSSLWLSTSGFTAAVVYLESLGDVEILVIPYKLQISQLSDDKHHDASSESQKRNVISSSSFQQSAKPPLLPALSFANVKPNWSLKAPIAQMFQALGHSKIRDSLMSEDLLNGFLR</sequence>
<evidence type="ECO:0000313" key="2">
    <source>
        <dbReference type="Proteomes" id="UP001060085"/>
    </source>
</evidence>
<keyword evidence="2" id="KW-1185">Reference proteome</keyword>
<dbReference type="Proteomes" id="UP001060085">
    <property type="component" value="Linkage Group LG06"/>
</dbReference>
<protein>
    <submittedName>
        <fullName evidence="1">Uncharacterized protein</fullName>
    </submittedName>
</protein>
<comment type="caution">
    <text evidence="1">The sequence shown here is derived from an EMBL/GenBank/DDBJ whole genome shotgun (WGS) entry which is preliminary data.</text>
</comment>
<organism evidence="1 2">
    <name type="scientific">Catharanthus roseus</name>
    <name type="common">Madagascar periwinkle</name>
    <name type="synonym">Vinca rosea</name>
    <dbReference type="NCBI Taxonomy" id="4058"/>
    <lineage>
        <taxon>Eukaryota</taxon>
        <taxon>Viridiplantae</taxon>
        <taxon>Streptophyta</taxon>
        <taxon>Embryophyta</taxon>
        <taxon>Tracheophyta</taxon>
        <taxon>Spermatophyta</taxon>
        <taxon>Magnoliopsida</taxon>
        <taxon>eudicotyledons</taxon>
        <taxon>Gunneridae</taxon>
        <taxon>Pentapetalae</taxon>
        <taxon>asterids</taxon>
        <taxon>lamiids</taxon>
        <taxon>Gentianales</taxon>
        <taxon>Apocynaceae</taxon>
        <taxon>Rauvolfioideae</taxon>
        <taxon>Vinceae</taxon>
        <taxon>Catharanthinae</taxon>
        <taxon>Catharanthus</taxon>
    </lineage>
</organism>
<gene>
    <name evidence="1" type="ORF">M9H77_28174</name>
</gene>
<accession>A0ACC0AF75</accession>
<proteinExistence type="predicted"/>
<name>A0ACC0AF75_CATRO</name>
<reference evidence="2" key="1">
    <citation type="journal article" date="2023" name="Nat. Plants">
        <title>Single-cell RNA sequencing provides a high-resolution roadmap for understanding the multicellular compartmentation of specialized metabolism.</title>
        <authorList>
            <person name="Sun S."/>
            <person name="Shen X."/>
            <person name="Li Y."/>
            <person name="Li Y."/>
            <person name="Wang S."/>
            <person name="Li R."/>
            <person name="Zhang H."/>
            <person name="Shen G."/>
            <person name="Guo B."/>
            <person name="Wei J."/>
            <person name="Xu J."/>
            <person name="St-Pierre B."/>
            <person name="Chen S."/>
            <person name="Sun C."/>
        </authorList>
    </citation>
    <scope>NUCLEOTIDE SEQUENCE [LARGE SCALE GENOMIC DNA]</scope>
</reference>